<evidence type="ECO:0000313" key="2">
    <source>
        <dbReference type="EMBL" id="KAJ3500009.1"/>
    </source>
</evidence>
<dbReference type="PANTHER" id="PTHR28180:SF2">
    <property type="entry name" value="PEROXISOMAL PROTEIN 2"/>
    <property type="match status" value="1"/>
</dbReference>
<dbReference type="PANTHER" id="PTHR28180">
    <property type="entry name" value="CONSERVED MITOCHONDRIAL PROTEIN-RELATED"/>
    <property type="match status" value="1"/>
</dbReference>
<dbReference type="InterPro" id="IPR029032">
    <property type="entry name" value="AhpD-like"/>
</dbReference>
<name>A0A9W8MSJ7_9AGAR</name>
<dbReference type="OrthoDB" id="5537330at2759"/>
<evidence type="ECO:0000313" key="3">
    <source>
        <dbReference type="Proteomes" id="UP001148786"/>
    </source>
</evidence>
<dbReference type="Proteomes" id="UP001148786">
    <property type="component" value="Unassembled WGS sequence"/>
</dbReference>
<protein>
    <submittedName>
        <fullName evidence="2">Uncharacterized protein</fullName>
    </submittedName>
</protein>
<evidence type="ECO:0000256" key="1">
    <source>
        <dbReference type="SAM" id="MobiDB-lite"/>
    </source>
</evidence>
<comment type="caution">
    <text evidence="2">The sequence shown here is derived from an EMBL/GenBank/DDBJ whole genome shotgun (WGS) entry which is preliminary data.</text>
</comment>
<dbReference type="AlphaFoldDB" id="A0A9W8MSJ7"/>
<dbReference type="Gene3D" id="1.20.1290.10">
    <property type="entry name" value="AhpD-like"/>
    <property type="match status" value="2"/>
</dbReference>
<feature type="region of interest" description="Disordered" evidence="1">
    <location>
        <begin position="1"/>
        <end position="29"/>
    </location>
</feature>
<dbReference type="EMBL" id="JANKHO010001687">
    <property type="protein sequence ID" value="KAJ3500009.1"/>
    <property type="molecule type" value="Genomic_DNA"/>
</dbReference>
<proteinExistence type="predicted"/>
<feature type="compositionally biased region" description="Polar residues" evidence="1">
    <location>
        <begin position="1"/>
        <end position="16"/>
    </location>
</feature>
<dbReference type="InterPro" id="IPR052999">
    <property type="entry name" value="PTS1_Protein"/>
</dbReference>
<accession>A0A9W8MSJ7</accession>
<sequence>MVSSQTSIISPDTSTALFPEEAPDVSKPSSSCTHFSPFPRIQNNFRNPWYIAAAVAFSASNRPEGVPRVFEHALAGLRSANTNAVLSQSGREEEERLLAQNMREAVFQSALICGYPRAINGLMALHEVTPEELREKKLLRNPDVSLAGYEVMGNTYFKTVYGEKAEEVMEMLDAVYPDLGWSVRTTCYGLVYVTALPSSSYSSTQTQTCFLTPLEISYTLVAALIAVDTPRQIAWNLDGARRVGASVEELSSVREVIERVITLGRGDGLYLKALFPENASRNGLRNPWYIVAAVAFSASNRPEGVRRVFEHVLADLRSANASSGHSQTVDHQSSDAAQLEERVLARKMREALFKSGLICGYPRAINGLKALHEVMPEELKEEKLLRDPNVSLGRYEEVGNAFFKTVYGEKAEEVMGMLDTVYPDLGTSTPPIDFWGLQLSFCPGCFSRTIGYGLVYSPTATQTEILSPLETSYTLVAALIAVDTPQQIVWHLDGARRGGGERGGGAGGERD</sequence>
<gene>
    <name evidence="2" type="ORF">NLJ89_g9983</name>
</gene>
<dbReference type="SUPFAM" id="SSF69118">
    <property type="entry name" value="AhpD-like"/>
    <property type="match status" value="2"/>
</dbReference>
<reference evidence="2" key="1">
    <citation type="submission" date="2022-07" db="EMBL/GenBank/DDBJ databases">
        <title>Genome Sequence of Agrocybe chaxingu.</title>
        <authorList>
            <person name="Buettner E."/>
        </authorList>
    </citation>
    <scope>NUCLEOTIDE SEQUENCE</scope>
    <source>
        <strain evidence="2">MP-N11</strain>
    </source>
</reference>
<keyword evidence="3" id="KW-1185">Reference proteome</keyword>
<organism evidence="2 3">
    <name type="scientific">Agrocybe chaxingu</name>
    <dbReference type="NCBI Taxonomy" id="84603"/>
    <lineage>
        <taxon>Eukaryota</taxon>
        <taxon>Fungi</taxon>
        <taxon>Dikarya</taxon>
        <taxon>Basidiomycota</taxon>
        <taxon>Agaricomycotina</taxon>
        <taxon>Agaricomycetes</taxon>
        <taxon>Agaricomycetidae</taxon>
        <taxon>Agaricales</taxon>
        <taxon>Agaricineae</taxon>
        <taxon>Strophariaceae</taxon>
        <taxon>Agrocybe</taxon>
    </lineage>
</organism>